<accession>A0A8D8DRH0</accession>
<proteinExistence type="predicted"/>
<feature type="region of interest" description="Disordered" evidence="3">
    <location>
        <begin position="97"/>
        <end position="121"/>
    </location>
</feature>
<organism evidence="6">
    <name type="scientific">Culex pipiens</name>
    <name type="common">House mosquito</name>
    <dbReference type="NCBI Taxonomy" id="7175"/>
    <lineage>
        <taxon>Eukaryota</taxon>
        <taxon>Metazoa</taxon>
        <taxon>Ecdysozoa</taxon>
        <taxon>Arthropoda</taxon>
        <taxon>Hexapoda</taxon>
        <taxon>Insecta</taxon>
        <taxon>Pterygota</taxon>
        <taxon>Neoptera</taxon>
        <taxon>Endopterygota</taxon>
        <taxon>Diptera</taxon>
        <taxon>Nematocera</taxon>
        <taxon>Culicoidea</taxon>
        <taxon>Culicidae</taxon>
        <taxon>Culicinae</taxon>
        <taxon>Culicini</taxon>
        <taxon>Culex</taxon>
        <taxon>Culex</taxon>
    </lineage>
</organism>
<dbReference type="GO" id="GO:0003700">
    <property type="term" value="F:DNA-binding transcription factor activity"/>
    <property type="evidence" value="ECO:0007669"/>
    <property type="project" value="TreeGrafter"/>
</dbReference>
<dbReference type="EMBL" id="HBUE01279100">
    <property type="protein sequence ID" value="CAG6568092.1"/>
    <property type="molecule type" value="Transcribed_RNA"/>
</dbReference>
<dbReference type="EMBL" id="HBUE01279102">
    <property type="protein sequence ID" value="CAG6568094.1"/>
    <property type="molecule type" value="Transcribed_RNA"/>
</dbReference>
<evidence type="ECO:0000259" key="5">
    <source>
        <dbReference type="PROSITE" id="PS51915"/>
    </source>
</evidence>
<sequence>MEELNSMRNLELDKICRICLAMKREMRPLFGEMVAEMLMEIAKIQIEQLDGWPDKICIQCIHQVSRCHAFKTRVEKSDTTLRQYIKGITVVVEDHHAPSHHEMQRTATIAQQQQQQPQPPKIQQIQPIQEIHIQRADIPTMAEQTAPTMILTNAQLLNAGAQIINAGHLLTTAAGQQIIQAPQYHAAQIGQFIQGLPNTIQMIAHGAPHPTQILQIQRTADDRCEIVVQPEMQEQQYYDENNVISVNPVQSVPVMVAAPTIHQQIAQQALHHHHQQQQQQQQQHHQQQQHQQHQQQQHHHHHHQPEPEPEEEEHLQQDPQEEEESEESHMKEGPDSEECGDLDESIDNEEMVEEEMLEEIEGEVEEAEQEQEQEEEFYITDGESDDEEKKLADFMTQQTTQHEGRFICNLCRKEFSQEKWLQTHMSSHSNWLKANCKKQPECEICHKSFRGPGMLRMHMKTHEKADKLPTCSICQREFKSKSILYRHRQTHFEKNFACTLCDKRFSSNYQLNIHVQRHKQPKDHKCQHCDKAFFNASDLKVHVNQHLGIKVIQIKKVSTTS</sequence>
<dbReference type="GO" id="GO:0006357">
    <property type="term" value="P:regulation of transcription by RNA polymerase II"/>
    <property type="evidence" value="ECO:0007669"/>
    <property type="project" value="TreeGrafter"/>
</dbReference>
<feature type="binding site" evidence="2">
    <location>
        <position position="57"/>
    </location>
    <ligand>
        <name>Zn(2+)</name>
        <dbReference type="ChEBI" id="CHEBI:29105"/>
    </ligand>
</feature>
<feature type="binding site" evidence="2">
    <location>
        <position position="60"/>
    </location>
    <ligand>
        <name>Zn(2+)</name>
        <dbReference type="ChEBI" id="CHEBI:29105"/>
    </ligand>
</feature>
<feature type="domain" description="C2H2-type" evidence="4">
    <location>
        <begin position="406"/>
        <end position="430"/>
    </location>
</feature>
<dbReference type="GO" id="GO:0005634">
    <property type="term" value="C:nucleus"/>
    <property type="evidence" value="ECO:0007669"/>
    <property type="project" value="InterPro"/>
</dbReference>
<dbReference type="PROSITE" id="PS51915">
    <property type="entry name" value="ZAD"/>
    <property type="match status" value="1"/>
</dbReference>
<evidence type="ECO:0000259" key="4">
    <source>
        <dbReference type="PROSITE" id="PS50157"/>
    </source>
</evidence>
<dbReference type="SMART" id="SM00868">
    <property type="entry name" value="zf-AD"/>
    <property type="match status" value="1"/>
</dbReference>
<dbReference type="InterPro" id="IPR036236">
    <property type="entry name" value="Znf_C2H2_sf"/>
</dbReference>
<dbReference type="PROSITE" id="PS00028">
    <property type="entry name" value="ZINC_FINGER_C2H2_1"/>
    <property type="match status" value="5"/>
</dbReference>
<dbReference type="InterPro" id="IPR012934">
    <property type="entry name" value="Znf_AD"/>
</dbReference>
<dbReference type="GO" id="GO:0000978">
    <property type="term" value="F:RNA polymerase II cis-regulatory region sequence-specific DNA binding"/>
    <property type="evidence" value="ECO:0007669"/>
    <property type="project" value="TreeGrafter"/>
</dbReference>
<dbReference type="PROSITE" id="PS50157">
    <property type="entry name" value="ZINC_FINGER_C2H2_2"/>
    <property type="match status" value="5"/>
</dbReference>
<dbReference type="Gene3D" id="3.30.160.60">
    <property type="entry name" value="Classic Zinc Finger"/>
    <property type="match status" value="4"/>
</dbReference>
<keyword evidence="2" id="KW-0479">Metal-binding</keyword>
<dbReference type="PANTHER" id="PTHR16515:SF59">
    <property type="entry name" value="PR DOMAIN ZINC FINGER PROTEIN 1"/>
    <property type="match status" value="1"/>
</dbReference>
<evidence type="ECO:0000256" key="1">
    <source>
        <dbReference type="PROSITE-ProRule" id="PRU00042"/>
    </source>
</evidence>
<feature type="binding site" evidence="2">
    <location>
        <position position="16"/>
    </location>
    <ligand>
        <name>Zn(2+)</name>
        <dbReference type="ChEBI" id="CHEBI:29105"/>
    </ligand>
</feature>
<reference evidence="6" key="1">
    <citation type="submission" date="2021-05" db="EMBL/GenBank/DDBJ databases">
        <authorList>
            <person name="Alioto T."/>
            <person name="Alioto T."/>
            <person name="Gomez Garrido J."/>
        </authorList>
    </citation>
    <scope>NUCLEOTIDE SEQUENCE</scope>
</reference>
<feature type="binding site" evidence="2">
    <location>
        <position position="19"/>
    </location>
    <ligand>
        <name>Zn(2+)</name>
        <dbReference type="ChEBI" id="CHEBI:29105"/>
    </ligand>
</feature>
<dbReference type="EMBL" id="HBUE01173631">
    <property type="protein sequence ID" value="CAG6516593.1"/>
    <property type="molecule type" value="Transcribed_RNA"/>
</dbReference>
<dbReference type="Gene3D" id="3.40.1800.20">
    <property type="match status" value="1"/>
</dbReference>
<dbReference type="InterPro" id="IPR013087">
    <property type="entry name" value="Znf_C2H2_type"/>
</dbReference>
<name>A0A8D8DRH0_CULPI</name>
<dbReference type="EMBL" id="HBUE01173633">
    <property type="protein sequence ID" value="CAG6516595.1"/>
    <property type="molecule type" value="Transcribed_RNA"/>
</dbReference>
<dbReference type="SUPFAM" id="SSF57716">
    <property type="entry name" value="Glucocorticoid receptor-like (DNA-binding domain)"/>
    <property type="match status" value="1"/>
</dbReference>
<evidence type="ECO:0000256" key="2">
    <source>
        <dbReference type="PROSITE-ProRule" id="PRU01263"/>
    </source>
</evidence>
<dbReference type="Pfam" id="PF07776">
    <property type="entry name" value="zf-AD"/>
    <property type="match status" value="1"/>
</dbReference>
<dbReference type="Pfam" id="PF00096">
    <property type="entry name" value="zf-C2H2"/>
    <property type="match status" value="4"/>
</dbReference>
<feature type="domain" description="C2H2-type" evidence="4">
    <location>
        <begin position="440"/>
        <end position="467"/>
    </location>
</feature>
<feature type="compositionally biased region" description="Acidic residues" evidence="3">
    <location>
        <begin position="307"/>
        <end position="326"/>
    </location>
</feature>
<dbReference type="PANTHER" id="PTHR16515">
    <property type="entry name" value="PR DOMAIN ZINC FINGER PROTEIN"/>
    <property type="match status" value="1"/>
</dbReference>
<evidence type="ECO:0000313" key="6">
    <source>
        <dbReference type="EMBL" id="CAG6516593.1"/>
    </source>
</evidence>
<dbReference type="GO" id="GO:0045165">
    <property type="term" value="P:cell fate commitment"/>
    <property type="evidence" value="ECO:0007669"/>
    <property type="project" value="TreeGrafter"/>
</dbReference>
<dbReference type="SUPFAM" id="SSF57667">
    <property type="entry name" value="beta-beta-alpha zinc fingers"/>
    <property type="match status" value="3"/>
</dbReference>
<keyword evidence="1" id="KW-0863">Zinc-finger</keyword>
<keyword evidence="2" id="KW-0862">Zinc</keyword>
<dbReference type="InterPro" id="IPR050331">
    <property type="entry name" value="Zinc_finger"/>
</dbReference>
<feature type="compositionally biased region" description="Low complexity" evidence="3">
    <location>
        <begin position="109"/>
        <end position="121"/>
    </location>
</feature>
<protein>
    <submittedName>
        <fullName evidence="6">Myoneurin</fullName>
    </submittedName>
</protein>
<dbReference type="GO" id="GO:0005737">
    <property type="term" value="C:cytoplasm"/>
    <property type="evidence" value="ECO:0007669"/>
    <property type="project" value="TreeGrafter"/>
</dbReference>
<evidence type="ECO:0000256" key="3">
    <source>
        <dbReference type="SAM" id="MobiDB-lite"/>
    </source>
</evidence>
<feature type="domain" description="ZAD" evidence="5">
    <location>
        <begin position="14"/>
        <end position="84"/>
    </location>
</feature>
<feature type="compositionally biased region" description="Low complexity" evidence="3">
    <location>
        <begin position="276"/>
        <end position="295"/>
    </location>
</feature>
<feature type="compositionally biased region" description="Acidic residues" evidence="3">
    <location>
        <begin position="335"/>
        <end position="374"/>
    </location>
</feature>
<feature type="domain" description="C2H2-type" evidence="4">
    <location>
        <begin position="524"/>
        <end position="551"/>
    </location>
</feature>
<feature type="region of interest" description="Disordered" evidence="3">
    <location>
        <begin position="265"/>
        <end position="374"/>
    </location>
</feature>
<feature type="domain" description="C2H2-type" evidence="4">
    <location>
        <begin position="469"/>
        <end position="496"/>
    </location>
</feature>
<dbReference type="GO" id="GO:0008270">
    <property type="term" value="F:zinc ion binding"/>
    <property type="evidence" value="ECO:0007669"/>
    <property type="project" value="UniProtKB-UniRule"/>
</dbReference>
<dbReference type="SMART" id="SM00355">
    <property type="entry name" value="ZnF_C2H2"/>
    <property type="match status" value="5"/>
</dbReference>
<feature type="domain" description="C2H2-type" evidence="4">
    <location>
        <begin position="496"/>
        <end position="523"/>
    </location>
</feature>
<dbReference type="AlphaFoldDB" id="A0A8D8DRH0"/>